<name>A0A2H0V468_9BACT</name>
<organism evidence="1 2">
    <name type="scientific">Candidatus Falkowbacteria bacterium CG10_big_fil_rev_8_21_14_0_10_39_11</name>
    <dbReference type="NCBI Taxonomy" id="1974565"/>
    <lineage>
        <taxon>Bacteria</taxon>
        <taxon>Candidatus Falkowiibacteriota</taxon>
    </lineage>
</organism>
<evidence type="ECO:0000313" key="1">
    <source>
        <dbReference type="EMBL" id="PIR93872.1"/>
    </source>
</evidence>
<comment type="caution">
    <text evidence="1">The sequence shown here is derived from an EMBL/GenBank/DDBJ whole genome shotgun (WGS) entry which is preliminary data.</text>
</comment>
<dbReference type="EMBL" id="PFAP01000031">
    <property type="protein sequence ID" value="PIR93872.1"/>
    <property type="molecule type" value="Genomic_DNA"/>
</dbReference>
<dbReference type="Proteomes" id="UP000229901">
    <property type="component" value="Unassembled WGS sequence"/>
</dbReference>
<dbReference type="AlphaFoldDB" id="A0A2H0V468"/>
<protein>
    <submittedName>
        <fullName evidence="1">Uncharacterized protein</fullName>
    </submittedName>
</protein>
<reference evidence="2" key="1">
    <citation type="submission" date="2017-09" db="EMBL/GenBank/DDBJ databases">
        <title>Depth-based differentiation of microbial function through sediment-hosted aquifers and enrichment of novel symbionts in the deep terrestrial subsurface.</title>
        <authorList>
            <person name="Probst A.J."/>
            <person name="Ladd B."/>
            <person name="Jarett J.K."/>
            <person name="Geller-Mcgrath D.E."/>
            <person name="Sieber C.M.K."/>
            <person name="Emerson J.B."/>
            <person name="Anantharaman K."/>
            <person name="Thomas B.C."/>
            <person name="Malmstrom R."/>
            <person name="Stieglmeier M."/>
            <person name="Klingl A."/>
            <person name="Woyke T."/>
            <person name="Ryan C.M."/>
            <person name="Banfield J.F."/>
        </authorList>
    </citation>
    <scope>NUCLEOTIDE SEQUENCE [LARGE SCALE GENOMIC DNA]</scope>
</reference>
<evidence type="ECO:0000313" key="2">
    <source>
        <dbReference type="Proteomes" id="UP000229901"/>
    </source>
</evidence>
<sequence length="329" mass="33624">MVATAGREDYGLGFPGIADTVAGTARVIVVGTGAVSEALALAVEVAGLAIHIRPASDVGSSGLVLDAGAIFAATTLGAVGITLTTRLTTVIPRAGPFAVDERNFFGQASRGFGRTTDVQAGLGIGLRQALIAPAESATALLLAVRDTDRTPVGVAAGNLALLLDGRLIGQRVAEAVRQDTLTEPAHTRIFVERVIAANGAGQLLTIVDALAVLGTLVDGTRIVVRAIVGGIAPGRILRVAGAMVARLVISATVVVTAAAGDTVPLRTADAVELTAFTVGLAVLHRWSGRDRRAALSAAGGEHRQQESVGRETIQLHRTGHGTSSWPFRP</sequence>
<proteinExistence type="predicted"/>
<gene>
    <name evidence="1" type="ORF">COT97_04065</name>
</gene>
<accession>A0A2H0V468</accession>